<proteinExistence type="predicted"/>
<dbReference type="Proteomes" id="UP000051450">
    <property type="component" value="Unassembled WGS sequence"/>
</dbReference>
<dbReference type="AlphaFoldDB" id="A0A0R1HJP5"/>
<sequence length="80" mass="9466">MFNKKAKLKLRKEYDTELLNSIDRAKLAWDQAKQTEEAIYEVDAELINETKMARARYFFLYNEARVRSVKGHMQASVITH</sequence>
<dbReference type="Pfam" id="PF10704">
    <property type="entry name" value="DUF2508"/>
    <property type="match status" value="1"/>
</dbReference>
<organism evidence="1 2">
    <name type="scientific">Dellaglioa algida DSM 15638</name>
    <dbReference type="NCBI Taxonomy" id="1423719"/>
    <lineage>
        <taxon>Bacteria</taxon>
        <taxon>Bacillati</taxon>
        <taxon>Bacillota</taxon>
        <taxon>Bacilli</taxon>
        <taxon>Lactobacillales</taxon>
        <taxon>Lactobacillaceae</taxon>
        <taxon>Dellaglioa</taxon>
    </lineage>
</organism>
<dbReference type="STRING" id="1423719.FC66_GL001196"/>
<comment type="caution">
    <text evidence="1">The sequence shown here is derived from an EMBL/GenBank/DDBJ whole genome shotgun (WGS) entry which is preliminary data.</text>
</comment>
<gene>
    <name evidence="1" type="ORF">FC66_GL001196</name>
</gene>
<evidence type="ECO:0000313" key="2">
    <source>
        <dbReference type="Proteomes" id="UP000051450"/>
    </source>
</evidence>
<dbReference type="GeneID" id="83548949"/>
<name>A0A0R1HJP5_9LACO</name>
<dbReference type="PATRIC" id="fig|1423719.4.peg.1217"/>
<dbReference type="EMBL" id="AZDI01000005">
    <property type="protein sequence ID" value="KRK45737.1"/>
    <property type="molecule type" value="Genomic_DNA"/>
</dbReference>
<protein>
    <recommendedName>
        <fullName evidence="3">DUF2508 domain-containing protein</fullName>
    </recommendedName>
</protein>
<reference evidence="1 2" key="1">
    <citation type="journal article" date="2015" name="Genome Announc.">
        <title>Expanding the biotechnology potential of lactobacilli through comparative genomics of 213 strains and associated genera.</title>
        <authorList>
            <person name="Sun Z."/>
            <person name="Harris H.M."/>
            <person name="McCann A."/>
            <person name="Guo C."/>
            <person name="Argimon S."/>
            <person name="Zhang W."/>
            <person name="Yang X."/>
            <person name="Jeffery I.B."/>
            <person name="Cooney J.C."/>
            <person name="Kagawa T.F."/>
            <person name="Liu W."/>
            <person name="Song Y."/>
            <person name="Salvetti E."/>
            <person name="Wrobel A."/>
            <person name="Rasinkangas P."/>
            <person name="Parkhill J."/>
            <person name="Rea M.C."/>
            <person name="O'Sullivan O."/>
            <person name="Ritari J."/>
            <person name="Douillard F.P."/>
            <person name="Paul Ross R."/>
            <person name="Yang R."/>
            <person name="Briner A.E."/>
            <person name="Felis G.E."/>
            <person name="de Vos W.M."/>
            <person name="Barrangou R."/>
            <person name="Klaenhammer T.R."/>
            <person name="Caufield P.W."/>
            <person name="Cui Y."/>
            <person name="Zhang H."/>
            <person name="O'Toole P.W."/>
        </authorList>
    </citation>
    <scope>NUCLEOTIDE SEQUENCE [LARGE SCALE GENOMIC DNA]</scope>
    <source>
        <strain evidence="1 2">DSM 15638</strain>
    </source>
</reference>
<dbReference type="OrthoDB" id="2167041at2"/>
<dbReference type="RefSeq" id="WP_057974254.1">
    <property type="nucleotide sequence ID" value="NZ_AZDI01000005.1"/>
</dbReference>
<evidence type="ECO:0000313" key="1">
    <source>
        <dbReference type="EMBL" id="KRK45737.1"/>
    </source>
</evidence>
<evidence type="ECO:0008006" key="3">
    <source>
        <dbReference type="Google" id="ProtNLM"/>
    </source>
</evidence>
<keyword evidence="2" id="KW-1185">Reference proteome</keyword>
<accession>A0A0R1HJP5</accession>
<dbReference type="InterPro" id="IPR019644">
    <property type="entry name" value="DUF2508"/>
</dbReference>